<gene>
    <name evidence="1" type="ORF">MRS75_15070</name>
</gene>
<accession>A0AAE3QHW7</accession>
<protein>
    <submittedName>
        <fullName evidence="1">DUF3168 domain-containing protein</fullName>
    </submittedName>
</protein>
<keyword evidence="2" id="KW-1185">Reference proteome</keyword>
<sequence length="141" mass="15267">MASAELELQGAMVARLKADAPLTSLISGRVYDQPPADLNGVVPAATYPYVTLGEAQTIRDDATCVRGGEIYLTLHAWSRAVGFPEVKRIADAVADSLHDAPLALATNRLNSIEYRQTRVFRDPDGITSHAVIEFVAFTEKP</sequence>
<dbReference type="InterPro" id="IPR021508">
    <property type="entry name" value="Gp17-like"/>
</dbReference>
<dbReference type="Pfam" id="PF11367">
    <property type="entry name" value="Tail_completion_gp17"/>
    <property type="match status" value="1"/>
</dbReference>
<dbReference type="AlphaFoldDB" id="A0AAE3QHW7"/>
<name>A0AAE3QHW7_9HYPH</name>
<dbReference type="InterPro" id="IPR053745">
    <property type="entry name" value="Viral_Tail_Comp_sf"/>
</dbReference>
<dbReference type="Gene3D" id="3.30.2000.30">
    <property type="match status" value="1"/>
</dbReference>
<dbReference type="EMBL" id="JALDYZ010000008">
    <property type="protein sequence ID" value="MDI7923403.1"/>
    <property type="molecule type" value="Genomic_DNA"/>
</dbReference>
<evidence type="ECO:0000313" key="1">
    <source>
        <dbReference type="EMBL" id="MDI7923403.1"/>
    </source>
</evidence>
<proteinExistence type="predicted"/>
<dbReference type="RefSeq" id="WP_311794465.1">
    <property type="nucleotide sequence ID" value="NZ_JALDYZ010000008.1"/>
</dbReference>
<evidence type="ECO:0000313" key="2">
    <source>
        <dbReference type="Proteomes" id="UP001161580"/>
    </source>
</evidence>
<dbReference type="Proteomes" id="UP001161580">
    <property type="component" value="Unassembled WGS sequence"/>
</dbReference>
<reference evidence="1" key="1">
    <citation type="submission" date="2022-03" db="EMBL/GenBank/DDBJ databases">
        <title>Fererhizobium litorale gen. nov., sp. nov., isolated from sandy sediments of the Sea of Japan seashore.</title>
        <authorList>
            <person name="Romanenko L."/>
            <person name="Kurilenko V."/>
            <person name="Otstavnykh N."/>
            <person name="Svetashev V."/>
            <person name="Tekutyeva L."/>
            <person name="Isaeva M."/>
            <person name="Mikhailov V."/>
        </authorList>
    </citation>
    <scope>NUCLEOTIDE SEQUENCE</scope>
    <source>
        <strain evidence="1">KMM 9576</strain>
    </source>
</reference>
<organism evidence="1 2">
    <name type="scientific">Ferirhizobium litorale</name>
    <dbReference type="NCBI Taxonomy" id="2927786"/>
    <lineage>
        <taxon>Bacteria</taxon>
        <taxon>Pseudomonadati</taxon>
        <taxon>Pseudomonadota</taxon>
        <taxon>Alphaproteobacteria</taxon>
        <taxon>Hyphomicrobiales</taxon>
        <taxon>Rhizobiaceae</taxon>
        <taxon>Ferirhizobium</taxon>
    </lineage>
</organism>
<comment type="caution">
    <text evidence="1">The sequence shown here is derived from an EMBL/GenBank/DDBJ whole genome shotgun (WGS) entry which is preliminary data.</text>
</comment>